<evidence type="ECO:0000313" key="2">
    <source>
        <dbReference type="EMBL" id="MFD2515180.1"/>
    </source>
</evidence>
<dbReference type="EMBL" id="JBHULU010000021">
    <property type="protein sequence ID" value="MFD2515180.1"/>
    <property type="molecule type" value="Genomic_DNA"/>
</dbReference>
<evidence type="ECO:0000259" key="1">
    <source>
        <dbReference type="Pfam" id="PF00535"/>
    </source>
</evidence>
<dbReference type="PANTHER" id="PTHR22916">
    <property type="entry name" value="GLYCOSYLTRANSFERASE"/>
    <property type="match status" value="1"/>
</dbReference>
<gene>
    <name evidence="2" type="ORF">ACFSRY_15005</name>
</gene>
<comment type="caution">
    <text evidence="2">The sequence shown here is derived from an EMBL/GenBank/DDBJ whole genome shotgun (WGS) entry which is preliminary data.</text>
</comment>
<keyword evidence="3" id="KW-1185">Reference proteome</keyword>
<feature type="domain" description="Glycosyltransferase 2-like" evidence="1">
    <location>
        <begin position="5"/>
        <end position="146"/>
    </location>
</feature>
<evidence type="ECO:0000313" key="3">
    <source>
        <dbReference type="Proteomes" id="UP001597544"/>
    </source>
</evidence>
<dbReference type="InterPro" id="IPR001173">
    <property type="entry name" value="Glyco_trans_2-like"/>
</dbReference>
<dbReference type="RefSeq" id="WP_377509387.1">
    <property type="nucleotide sequence ID" value="NZ_JBHULU010000021.1"/>
</dbReference>
<dbReference type="SUPFAM" id="SSF53448">
    <property type="entry name" value="Nucleotide-diphospho-sugar transferases"/>
    <property type="match status" value="1"/>
</dbReference>
<name>A0ABW5IT60_9BACT</name>
<accession>A0ABW5IT60</accession>
<dbReference type="Proteomes" id="UP001597544">
    <property type="component" value="Unassembled WGS sequence"/>
</dbReference>
<protein>
    <submittedName>
        <fullName evidence="2">Glycosyltransferase family 2 protein</fullName>
    </submittedName>
</protein>
<proteinExistence type="predicted"/>
<organism evidence="2 3">
    <name type="scientific">Pontibacter locisalis</name>
    <dbReference type="NCBI Taxonomy" id="1719035"/>
    <lineage>
        <taxon>Bacteria</taxon>
        <taxon>Pseudomonadati</taxon>
        <taxon>Bacteroidota</taxon>
        <taxon>Cytophagia</taxon>
        <taxon>Cytophagales</taxon>
        <taxon>Hymenobacteraceae</taxon>
        <taxon>Pontibacter</taxon>
    </lineage>
</organism>
<dbReference type="Pfam" id="PF00535">
    <property type="entry name" value="Glycos_transf_2"/>
    <property type="match status" value="1"/>
</dbReference>
<dbReference type="CDD" id="cd00761">
    <property type="entry name" value="Glyco_tranf_GTA_type"/>
    <property type="match status" value="1"/>
</dbReference>
<dbReference type="PANTHER" id="PTHR22916:SF64">
    <property type="entry name" value="TRANSFERASE, PUTATIVE-RELATED"/>
    <property type="match status" value="1"/>
</dbReference>
<dbReference type="Gene3D" id="3.90.550.10">
    <property type="entry name" value="Spore Coat Polysaccharide Biosynthesis Protein SpsA, Chain A"/>
    <property type="match status" value="1"/>
</dbReference>
<sequence length="290" mass="33465">MKLLIITPFKNEEDSITQTIDSINKQTTKPEGWILVDDNSTDTSPGIVKHYSQRIDHFHYFLKENEGARATGKNVIDVFNFGLSKAKELGIEWDVVLKLDADLVIERVDYLEFILNKFKQYPALGIASGTTYVLHDGKKVVESKHKWHTQGPNKFYRKECLEAIGGLKPFKGWDGIDNVLARHHGFITEKFFEQPIWHLYPTQTRSTEGGFNKGIIREAISYQNRSYPFYMFLLKAVKLAKARKGISALIFLFYGVKLKVFTKPLVTKEEGKIVREFLKQRFLNGFKYTS</sequence>
<dbReference type="InterPro" id="IPR029044">
    <property type="entry name" value="Nucleotide-diphossugar_trans"/>
</dbReference>
<reference evidence="3" key="1">
    <citation type="journal article" date="2019" name="Int. J. Syst. Evol. Microbiol.">
        <title>The Global Catalogue of Microorganisms (GCM) 10K type strain sequencing project: providing services to taxonomists for standard genome sequencing and annotation.</title>
        <authorList>
            <consortium name="The Broad Institute Genomics Platform"/>
            <consortium name="The Broad Institute Genome Sequencing Center for Infectious Disease"/>
            <person name="Wu L."/>
            <person name="Ma J."/>
        </authorList>
    </citation>
    <scope>NUCLEOTIDE SEQUENCE [LARGE SCALE GENOMIC DNA]</scope>
    <source>
        <strain evidence="3">KCTC 42498</strain>
    </source>
</reference>